<sequence length="389" mass="42038">MTTASVTEHATEFRAFVERHVAPFADDAHRQQRTRPETITALAEHGYLGAAIPREFGGRGYGALALGILAGELGRGCSSLRSLLTVHTMVAQSILRWGSRAQKETWLPRLASGTTLGALALSEPNVGSDAKSVQTRAVVEGDDVVLTGHKTWTTYGQLAHLFLVFARSEEGPSAYLVERDTPGLSVAPIEDLLGIRASMTASLRFDGCRVPRDRMVGRPGLGTSHVAAAALDSGRYTVAWGCVGILEACLEASIAYTRDREQFGVALREHQLVRQKITDMMTGYHAAKALCVEAGTLRETRDPRAMAQTSIAKYFASTAAMRAATDAVQLHGANGCSGDYPLQRYLGDAKIMEIIEGSSQIQQITIAEYGYQDYAAAPRREGTAPWRQP</sequence>
<organism evidence="9 10">
    <name type="scientific">Pendulispora rubella</name>
    <dbReference type="NCBI Taxonomy" id="2741070"/>
    <lineage>
        <taxon>Bacteria</taxon>
        <taxon>Pseudomonadati</taxon>
        <taxon>Myxococcota</taxon>
        <taxon>Myxococcia</taxon>
        <taxon>Myxococcales</taxon>
        <taxon>Sorangiineae</taxon>
        <taxon>Pendulisporaceae</taxon>
        <taxon>Pendulispora</taxon>
    </lineage>
</organism>
<dbReference type="RefSeq" id="WP_394839101.1">
    <property type="nucleotide sequence ID" value="NZ_CP089929.1"/>
</dbReference>
<dbReference type="EMBL" id="CP089983">
    <property type="protein sequence ID" value="WXB09429.1"/>
    <property type="molecule type" value="Genomic_DNA"/>
</dbReference>
<evidence type="ECO:0000256" key="1">
    <source>
        <dbReference type="ARBA" id="ARBA00001974"/>
    </source>
</evidence>
<dbReference type="InterPro" id="IPR013786">
    <property type="entry name" value="AcylCoA_DH/ox_N"/>
</dbReference>
<evidence type="ECO:0000259" key="7">
    <source>
        <dbReference type="Pfam" id="PF02770"/>
    </source>
</evidence>
<feature type="domain" description="Acyl-CoA dehydrogenase/oxidase C-terminal" evidence="6">
    <location>
        <begin position="225"/>
        <end position="368"/>
    </location>
</feature>
<evidence type="ECO:0000259" key="6">
    <source>
        <dbReference type="Pfam" id="PF00441"/>
    </source>
</evidence>
<reference evidence="9" key="1">
    <citation type="submission" date="2021-12" db="EMBL/GenBank/DDBJ databases">
        <title>Discovery of the Pendulisporaceae a myxobacterial family with distinct sporulation behavior and unique specialized metabolism.</title>
        <authorList>
            <person name="Garcia R."/>
            <person name="Popoff A."/>
            <person name="Bader C.D."/>
            <person name="Loehr J."/>
            <person name="Walesch S."/>
            <person name="Walt C."/>
            <person name="Boldt J."/>
            <person name="Bunk B."/>
            <person name="Haeckl F.J.F.P.J."/>
            <person name="Gunesch A.P."/>
            <person name="Birkelbach J."/>
            <person name="Nuebel U."/>
            <person name="Pietschmann T."/>
            <person name="Bach T."/>
            <person name="Mueller R."/>
        </authorList>
    </citation>
    <scope>NUCLEOTIDE SEQUENCE</scope>
    <source>
        <strain evidence="9">MSr11367</strain>
    </source>
</reference>
<dbReference type="PANTHER" id="PTHR43884:SF12">
    <property type="entry name" value="ISOVALERYL-COA DEHYDROGENASE, MITOCHONDRIAL-RELATED"/>
    <property type="match status" value="1"/>
</dbReference>
<evidence type="ECO:0000259" key="8">
    <source>
        <dbReference type="Pfam" id="PF02771"/>
    </source>
</evidence>
<evidence type="ECO:0000256" key="3">
    <source>
        <dbReference type="ARBA" id="ARBA00022630"/>
    </source>
</evidence>
<gene>
    <name evidence="9" type="ORF">LVJ94_19625</name>
</gene>
<dbReference type="InterPro" id="IPR009075">
    <property type="entry name" value="AcylCo_DH/oxidase_C"/>
</dbReference>
<dbReference type="Proteomes" id="UP001374803">
    <property type="component" value="Chromosome"/>
</dbReference>
<feature type="domain" description="Acyl-CoA dehydrogenase/oxidase N-terminal" evidence="8">
    <location>
        <begin position="10"/>
        <end position="113"/>
    </location>
</feature>
<dbReference type="PANTHER" id="PTHR43884">
    <property type="entry name" value="ACYL-COA DEHYDROGENASE"/>
    <property type="match status" value="1"/>
</dbReference>
<dbReference type="Gene3D" id="2.40.110.10">
    <property type="entry name" value="Butyryl-CoA Dehydrogenase, subunit A, domain 2"/>
    <property type="match status" value="1"/>
</dbReference>
<dbReference type="Pfam" id="PF02771">
    <property type="entry name" value="Acyl-CoA_dh_N"/>
    <property type="match status" value="1"/>
</dbReference>
<dbReference type="PIRSF" id="PIRSF016578">
    <property type="entry name" value="HsaA"/>
    <property type="match status" value="1"/>
</dbReference>
<keyword evidence="5" id="KW-0560">Oxidoreductase</keyword>
<keyword evidence="10" id="KW-1185">Reference proteome</keyword>
<dbReference type="InterPro" id="IPR036250">
    <property type="entry name" value="AcylCo_DH-like_C"/>
</dbReference>
<comment type="similarity">
    <text evidence="2 5">Belongs to the acyl-CoA dehydrogenase family.</text>
</comment>
<evidence type="ECO:0000256" key="2">
    <source>
        <dbReference type="ARBA" id="ARBA00009347"/>
    </source>
</evidence>
<dbReference type="InterPro" id="IPR009100">
    <property type="entry name" value="AcylCoA_DH/oxidase_NM_dom_sf"/>
</dbReference>
<evidence type="ECO:0000313" key="10">
    <source>
        <dbReference type="Proteomes" id="UP001374803"/>
    </source>
</evidence>
<dbReference type="Pfam" id="PF02770">
    <property type="entry name" value="Acyl-CoA_dh_M"/>
    <property type="match status" value="1"/>
</dbReference>
<evidence type="ECO:0000256" key="4">
    <source>
        <dbReference type="ARBA" id="ARBA00022827"/>
    </source>
</evidence>
<dbReference type="Gene3D" id="1.10.540.10">
    <property type="entry name" value="Acyl-CoA dehydrogenase/oxidase, N-terminal domain"/>
    <property type="match status" value="1"/>
</dbReference>
<protein>
    <submittedName>
        <fullName evidence="9">Acyl-CoA dehydrogenase family protein</fullName>
    </submittedName>
</protein>
<dbReference type="InterPro" id="IPR046373">
    <property type="entry name" value="Acyl-CoA_Oxase/DH_mid-dom_sf"/>
</dbReference>
<evidence type="ECO:0000313" key="9">
    <source>
        <dbReference type="EMBL" id="WXB09429.1"/>
    </source>
</evidence>
<dbReference type="Gene3D" id="1.20.140.10">
    <property type="entry name" value="Butyryl-CoA Dehydrogenase, subunit A, domain 3"/>
    <property type="match status" value="1"/>
</dbReference>
<keyword evidence="3 5" id="KW-0285">Flavoprotein</keyword>
<dbReference type="SUPFAM" id="SSF47203">
    <property type="entry name" value="Acyl-CoA dehydrogenase C-terminal domain-like"/>
    <property type="match status" value="1"/>
</dbReference>
<feature type="domain" description="Acyl-CoA oxidase/dehydrogenase middle" evidence="7">
    <location>
        <begin position="118"/>
        <end position="208"/>
    </location>
</feature>
<comment type="cofactor">
    <cofactor evidence="1 5">
        <name>FAD</name>
        <dbReference type="ChEBI" id="CHEBI:57692"/>
    </cofactor>
</comment>
<dbReference type="InterPro" id="IPR037069">
    <property type="entry name" value="AcylCoA_DH/ox_N_sf"/>
</dbReference>
<keyword evidence="4 5" id="KW-0274">FAD</keyword>
<evidence type="ECO:0000256" key="5">
    <source>
        <dbReference type="RuleBase" id="RU362125"/>
    </source>
</evidence>
<dbReference type="Pfam" id="PF00441">
    <property type="entry name" value="Acyl-CoA_dh_1"/>
    <property type="match status" value="1"/>
</dbReference>
<dbReference type="InterPro" id="IPR006091">
    <property type="entry name" value="Acyl-CoA_Oxase/DH_mid-dom"/>
</dbReference>
<accession>A0ABZ2LER2</accession>
<dbReference type="SUPFAM" id="SSF56645">
    <property type="entry name" value="Acyl-CoA dehydrogenase NM domain-like"/>
    <property type="match status" value="1"/>
</dbReference>
<proteinExistence type="inferred from homology"/>
<name>A0ABZ2LER2_9BACT</name>